<dbReference type="PANTHER" id="PTHR47932">
    <property type="entry name" value="ATPASE EXPRESSION PROTEIN 3"/>
    <property type="match status" value="1"/>
</dbReference>
<dbReference type="Pfam" id="PF13041">
    <property type="entry name" value="PPR_2"/>
    <property type="match status" value="1"/>
</dbReference>
<dbReference type="OrthoDB" id="185373at2759"/>
<dbReference type="GO" id="GO:0003729">
    <property type="term" value="F:mRNA binding"/>
    <property type="evidence" value="ECO:0007669"/>
    <property type="project" value="TreeGrafter"/>
</dbReference>
<organism evidence="3 4">
    <name type="scientific">Smittium culicis</name>
    <dbReference type="NCBI Taxonomy" id="133412"/>
    <lineage>
        <taxon>Eukaryota</taxon>
        <taxon>Fungi</taxon>
        <taxon>Fungi incertae sedis</taxon>
        <taxon>Zoopagomycota</taxon>
        <taxon>Kickxellomycotina</taxon>
        <taxon>Harpellomycetes</taxon>
        <taxon>Harpellales</taxon>
        <taxon>Legeriomycetaceae</taxon>
        <taxon>Smittium</taxon>
    </lineage>
</organism>
<evidence type="ECO:0000313" key="3">
    <source>
        <dbReference type="EMBL" id="OMJ25615.1"/>
    </source>
</evidence>
<evidence type="ECO:0000256" key="1">
    <source>
        <dbReference type="ARBA" id="ARBA00022737"/>
    </source>
</evidence>
<comment type="caution">
    <text evidence="3">The sequence shown here is derived from an EMBL/GenBank/DDBJ whole genome shotgun (WGS) entry which is preliminary data.</text>
</comment>
<sequence>MVYDIYCTHGYKDNVFVDNSIMFALLLNKKYTEADFIWNQISGNSQIDSTSYSIVISHLVNLKNVSQALELYSQMKFKKIKPNQFIYSTLLKGISSINDDSSFDLIYSIFQDMVSNNTPISIIVLNSILSGCIISKNFNLAYLALDKIKELNLKKSIQTRILALKIFELSKNYSSFFDQVNEISDCIVTDLSIKHSKNLNIPSNFTKDEIAIAAKTKHWRHHEFFSVISGFFNLKLYPYAVLYGSLIPYHSINLSKSTSVLIINSLISILENNKTSSANNVVNSLTIPGASKYMNIHNLLSSYPNLLSSLSDSNPFSSIDALPESSSINPSFKTASVNIQNVFYDVFNRSKNYITVYKKLPLSVWLKFFKAIKNSFGLEFAVFISNILLETEPLSKHKSTILAKIIENLVADYNLKNLNFIQRQSKLKHLGLKPKLNTTLDSVRNTEIFLKPNTESNTNKDLFFIINSLVTKLEDLLLDFPQANKVPKIKSFTENSKLPKFDSSIPAVKLSNAYWAKLIWVYKENNQLPKAIHIFRLISLSKIFDLSSIPYASLFINLELNSEAVKETPFSDSNSKLHHSDVSQYKAIQEVILIALSVSFNKNKRIDHNHNSLSDARNIFDYDVTTHITNYFLQNQTQDSLTFLFKVLELISLSINLKIKFFFYGFSQKNSILDPKSFLKAIEISAINGYWDVWERFYSLSIELEKSIRLGPTLTQILVNCQGWDIKFIFQ</sequence>
<dbReference type="EMBL" id="LSSN01000142">
    <property type="protein sequence ID" value="OMJ25615.1"/>
    <property type="molecule type" value="Genomic_DNA"/>
</dbReference>
<evidence type="ECO:0000256" key="2">
    <source>
        <dbReference type="PROSITE-ProRule" id="PRU00708"/>
    </source>
</evidence>
<proteinExistence type="predicted"/>
<evidence type="ECO:0000313" key="4">
    <source>
        <dbReference type="Proteomes" id="UP000187283"/>
    </source>
</evidence>
<reference evidence="3 4" key="1">
    <citation type="submission" date="2017-01" db="EMBL/GenBank/DDBJ databases">
        <authorList>
            <person name="Mah S.A."/>
            <person name="Swanson W.J."/>
            <person name="Moy G.W."/>
            <person name="Vacquier V.D."/>
        </authorList>
    </citation>
    <scope>NUCLEOTIDE SEQUENCE [LARGE SCALE GENOMIC DNA]</scope>
    <source>
        <strain evidence="3 4">GSMNP</strain>
    </source>
</reference>
<dbReference type="InterPro" id="IPR002885">
    <property type="entry name" value="PPR_rpt"/>
</dbReference>
<dbReference type="Gene3D" id="1.25.40.10">
    <property type="entry name" value="Tetratricopeptide repeat domain"/>
    <property type="match status" value="1"/>
</dbReference>
<dbReference type="InterPro" id="IPR011990">
    <property type="entry name" value="TPR-like_helical_dom_sf"/>
</dbReference>
<dbReference type="Proteomes" id="UP000187283">
    <property type="component" value="Unassembled WGS sequence"/>
</dbReference>
<feature type="repeat" description="PPR" evidence="2">
    <location>
        <begin position="48"/>
        <end position="82"/>
    </location>
</feature>
<dbReference type="AlphaFoldDB" id="A0A1R1YFN3"/>
<dbReference type="PANTHER" id="PTHR47932:SF64">
    <property type="entry name" value="SMALL RIBOSOMAL SUBUNIT PROTEIN MS86 (RPPR1)"/>
    <property type="match status" value="1"/>
</dbReference>
<keyword evidence="4" id="KW-1185">Reference proteome</keyword>
<name>A0A1R1YFN3_9FUNG</name>
<protein>
    <submittedName>
        <fullName evidence="3">Pentatricopeptide repeat-containing protein</fullName>
    </submittedName>
</protein>
<accession>A0A1R1YFN3</accession>
<dbReference type="STRING" id="133412.A0A1R1YFN3"/>
<keyword evidence="1" id="KW-0677">Repeat</keyword>
<gene>
    <name evidence="3" type="ORF">AYI70_g783</name>
</gene>
<dbReference type="PROSITE" id="PS51375">
    <property type="entry name" value="PPR"/>
    <property type="match status" value="1"/>
</dbReference>
<dbReference type="NCBIfam" id="TIGR00756">
    <property type="entry name" value="PPR"/>
    <property type="match status" value="1"/>
</dbReference>